<protein>
    <submittedName>
        <fullName evidence="2">Uncharacterized protein</fullName>
    </submittedName>
</protein>
<dbReference type="EMBL" id="JBHSQJ010000054">
    <property type="protein sequence ID" value="MFC5908256.1"/>
    <property type="molecule type" value="Genomic_DNA"/>
</dbReference>
<accession>A0ABW1G520</accession>
<comment type="caution">
    <text evidence="2">The sequence shown here is derived from an EMBL/GenBank/DDBJ whole genome shotgun (WGS) entry which is preliminary data.</text>
</comment>
<proteinExistence type="predicted"/>
<sequence length="133" mass="13430">MKSTIINLTAPTAMSAALAAPAFRGTGLSFAAPAGARVLTTDVLNNGVLGNGSGLGRGLWTADVRDERPTSASVAAVAAVAGGYAAAAGAGAHQTQQSHLSLLAEQTQQQKIAATATTKMRAFRGPDPWIDRT</sequence>
<dbReference type="Proteomes" id="UP001596174">
    <property type="component" value="Unassembled WGS sequence"/>
</dbReference>
<feature type="signal peptide" evidence="1">
    <location>
        <begin position="1"/>
        <end position="19"/>
    </location>
</feature>
<evidence type="ECO:0000313" key="3">
    <source>
        <dbReference type="Proteomes" id="UP001596174"/>
    </source>
</evidence>
<evidence type="ECO:0000256" key="1">
    <source>
        <dbReference type="SAM" id="SignalP"/>
    </source>
</evidence>
<feature type="chain" id="PRO_5047186255" evidence="1">
    <location>
        <begin position="20"/>
        <end position="133"/>
    </location>
</feature>
<keyword evidence="1" id="KW-0732">Signal</keyword>
<name>A0ABW1G520_9ACTN</name>
<reference evidence="3" key="1">
    <citation type="journal article" date="2019" name="Int. J. Syst. Evol. Microbiol.">
        <title>The Global Catalogue of Microorganisms (GCM) 10K type strain sequencing project: providing services to taxonomists for standard genome sequencing and annotation.</title>
        <authorList>
            <consortium name="The Broad Institute Genomics Platform"/>
            <consortium name="The Broad Institute Genome Sequencing Center for Infectious Disease"/>
            <person name="Wu L."/>
            <person name="Ma J."/>
        </authorList>
    </citation>
    <scope>NUCLEOTIDE SEQUENCE [LARGE SCALE GENOMIC DNA]</scope>
    <source>
        <strain evidence="3">JCM 4816</strain>
    </source>
</reference>
<evidence type="ECO:0000313" key="2">
    <source>
        <dbReference type="EMBL" id="MFC5908256.1"/>
    </source>
</evidence>
<keyword evidence="3" id="KW-1185">Reference proteome</keyword>
<organism evidence="2 3">
    <name type="scientific">Streptacidiphilus monticola</name>
    <dbReference type="NCBI Taxonomy" id="2161674"/>
    <lineage>
        <taxon>Bacteria</taxon>
        <taxon>Bacillati</taxon>
        <taxon>Actinomycetota</taxon>
        <taxon>Actinomycetes</taxon>
        <taxon>Kitasatosporales</taxon>
        <taxon>Streptomycetaceae</taxon>
        <taxon>Streptacidiphilus</taxon>
    </lineage>
</organism>
<gene>
    <name evidence="2" type="ORF">ACFP3V_13670</name>
</gene>
<dbReference type="RefSeq" id="WP_380583257.1">
    <property type="nucleotide sequence ID" value="NZ_JBHSQJ010000054.1"/>
</dbReference>